<reference evidence="2 3" key="1">
    <citation type="submission" date="2014-04" db="EMBL/GenBank/DDBJ databases">
        <authorList>
            <consortium name="DOE Joint Genome Institute"/>
            <person name="Kuo A."/>
            <person name="Kohler A."/>
            <person name="Costa M.D."/>
            <person name="Nagy L.G."/>
            <person name="Floudas D."/>
            <person name="Copeland A."/>
            <person name="Barry K.W."/>
            <person name="Cichocki N."/>
            <person name="Veneault-Fourrey C."/>
            <person name="LaButti K."/>
            <person name="Lindquist E.A."/>
            <person name="Lipzen A."/>
            <person name="Lundell T."/>
            <person name="Morin E."/>
            <person name="Murat C."/>
            <person name="Sun H."/>
            <person name="Tunlid A."/>
            <person name="Henrissat B."/>
            <person name="Grigoriev I.V."/>
            <person name="Hibbett D.S."/>
            <person name="Martin F."/>
            <person name="Nordberg H.P."/>
            <person name="Cantor M.N."/>
            <person name="Hua S.X."/>
        </authorList>
    </citation>
    <scope>NUCLEOTIDE SEQUENCE [LARGE SCALE GENOMIC DNA]</scope>
    <source>
        <strain evidence="2 3">Marx 270</strain>
    </source>
</reference>
<evidence type="ECO:0000313" key="2">
    <source>
        <dbReference type="EMBL" id="KIO04617.1"/>
    </source>
</evidence>
<dbReference type="InParanoid" id="A0A0C3K4W2"/>
<accession>A0A0C3K4W2</accession>
<feature type="compositionally biased region" description="Polar residues" evidence="1">
    <location>
        <begin position="48"/>
        <end position="74"/>
    </location>
</feature>
<dbReference type="Proteomes" id="UP000054217">
    <property type="component" value="Unassembled WGS sequence"/>
</dbReference>
<sequence>MSTPLTPLNLEANPQTLNGPSYNSTPGAAFVCSHPSLETYTRIDRSAKNTMWSPGQSRARASNLPSTTETTGPPSQRKLATMRRFLCRLKKAALTNAAAGTSTATAGDGAARDSNKGSDLLRLQLKRPNRYPTKENQNPHWDRLAKLPKLQS</sequence>
<feature type="region of interest" description="Disordered" evidence="1">
    <location>
        <begin position="96"/>
        <end position="152"/>
    </location>
</feature>
<dbReference type="EMBL" id="KN831970">
    <property type="protein sequence ID" value="KIO04617.1"/>
    <property type="molecule type" value="Genomic_DNA"/>
</dbReference>
<dbReference type="AlphaFoldDB" id="A0A0C3K4W2"/>
<evidence type="ECO:0000313" key="3">
    <source>
        <dbReference type="Proteomes" id="UP000054217"/>
    </source>
</evidence>
<dbReference type="HOGENOM" id="CLU_1723131_0_0_1"/>
<evidence type="ECO:0000256" key="1">
    <source>
        <dbReference type="SAM" id="MobiDB-lite"/>
    </source>
</evidence>
<gene>
    <name evidence="2" type="ORF">M404DRAFT_544498</name>
</gene>
<proteinExistence type="predicted"/>
<feature type="compositionally biased region" description="Low complexity" evidence="1">
    <location>
        <begin position="96"/>
        <end position="109"/>
    </location>
</feature>
<feature type="region of interest" description="Disordered" evidence="1">
    <location>
        <begin position="47"/>
        <end position="79"/>
    </location>
</feature>
<reference evidence="3" key="2">
    <citation type="submission" date="2015-01" db="EMBL/GenBank/DDBJ databases">
        <title>Evolutionary Origins and Diversification of the Mycorrhizal Mutualists.</title>
        <authorList>
            <consortium name="DOE Joint Genome Institute"/>
            <consortium name="Mycorrhizal Genomics Consortium"/>
            <person name="Kohler A."/>
            <person name="Kuo A."/>
            <person name="Nagy L.G."/>
            <person name="Floudas D."/>
            <person name="Copeland A."/>
            <person name="Barry K.W."/>
            <person name="Cichocki N."/>
            <person name="Veneault-Fourrey C."/>
            <person name="LaButti K."/>
            <person name="Lindquist E.A."/>
            <person name="Lipzen A."/>
            <person name="Lundell T."/>
            <person name="Morin E."/>
            <person name="Murat C."/>
            <person name="Riley R."/>
            <person name="Ohm R."/>
            <person name="Sun H."/>
            <person name="Tunlid A."/>
            <person name="Henrissat B."/>
            <person name="Grigoriev I.V."/>
            <person name="Hibbett D.S."/>
            <person name="Martin F."/>
        </authorList>
    </citation>
    <scope>NUCLEOTIDE SEQUENCE [LARGE SCALE GENOMIC DNA]</scope>
    <source>
        <strain evidence="3">Marx 270</strain>
    </source>
</reference>
<organism evidence="2 3">
    <name type="scientific">Pisolithus tinctorius Marx 270</name>
    <dbReference type="NCBI Taxonomy" id="870435"/>
    <lineage>
        <taxon>Eukaryota</taxon>
        <taxon>Fungi</taxon>
        <taxon>Dikarya</taxon>
        <taxon>Basidiomycota</taxon>
        <taxon>Agaricomycotina</taxon>
        <taxon>Agaricomycetes</taxon>
        <taxon>Agaricomycetidae</taxon>
        <taxon>Boletales</taxon>
        <taxon>Sclerodermatineae</taxon>
        <taxon>Pisolithaceae</taxon>
        <taxon>Pisolithus</taxon>
    </lineage>
</organism>
<name>A0A0C3K4W2_PISTI</name>
<protein>
    <submittedName>
        <fullName evidence="2">Uncharacterized protein</fullName>
    </submittedName>
</protein>
<keyword evidence="3" id="KW-1185">Reference proteome</keyword>
<feature type="region of interest" description="Disordered" evidence="1">
    <location>
        <begin position="1"/>
        <end position="21"/>
    </location>
</feature>